<sequence length="145" mass="15809">MLLAVVSAAALVCLAGSLIAYVIYDQATTPDRSTPEGVLEQYIEAKFNMRNESRAKLFECPSADLAAVEQTLKDAKDLEARFSTSVSITPASFDVSVHGDDANVQAVLNFIVPETSGRKTTSRQNWDFRLRHGGSWLICSATRVP</sequence>
<organism evidence="1 2">
    <name type="scientific">Dactylosporangium sucinum</name>
    <dbReference type="NCBI Taxonomy" id="1424081"/>
    <lineage>
        <taxon>Bacteria</taxon>
        <taxon>Bacillati</taxon>
        <taxon>Actinomycetota</taxon>
        <taxon>Actinomycetes</taxon>
        <taxon>Micromonosporales</taxon>
        <taxon>Micromonosporaceae</taxon>
        <taxon>Dactylosporangium</taxon>
    </lineage>
</organism>
<evidence type="ECO:0000313" key="2">
    <source>
        <dbReference type="Proteomes" id="UP000642070"/>
    </source>
</evidence>
<keyword evidence="2" id="KW-1185">Reference proteome</keyword>
<reference evidence="1" key="2">
    <citation type="submission" date="2020-09" db="EMBL/GenBank/DDBJ databases">
        <authorList>
            <person name="Sun Q."/>
            <person name="Ohkuma M."/>
        </authorList>
    </citation>
    <scope>NUCLEOTIDE SEQUENCE</scope>
    <source>
        <strain evidence="1">JCM 19831</strain>
    </source>
</reference>
<dbReference type="EMBL" id="BMPI01000017">
    <property type="protein sequence ID" value="GGM33801.1"/>
    <property type="molecule type" value="Genomic_DNA"/>
</dbReference>
<gene>
    <name evidence="1" type="ORF">GCM10007977_039110</name>
</gene>
<name>A0A917TRI8_9ACTN</name>
<dbReference type="AlphaFoldDB" id="A0A917TRI8"/>
<reference evidence="1" key="1">
    <citation type="journal article" date="2014" name="Int. J. Syst. Evol. Microbiol.">
        <title>Complete genome sequence of Corynebacterium casei LMG S-19264T (=DSM 44701T), isolated from a smear-ripened cheese.</title>
        <authorList>
            <consortium name="US DOE Joint Genome Institute (JGI-PGF)"/>
            <person name="Walter F."/>
            <person name="Albersmeier A."/>
            <person name="Kalinowski J."/>
            <person name="Ruckert C."/>
        </authorList>
    </citation>
    <scope>NUCLEOTIDE SEQUENCE</scope>
    <source>
        <strain evidence="1">JCM 19831</strain>
    </source>
</reference>
<protein>
    <submittedName>
        <fullName evidence="1">Uncharacterized protein</fullName>
    </submittedName>
</protein>
<accession>A0A917TRI8</accession>
<proteinExistence type="predicted"/>
<comment type="caution">
    <text evidence="1">The sequence shown here is derived from an EMBL/GenBank/DDBJ whole genome shotgun (WGS) entry which is preliminary data.</text>
</comment>
<dbReference type="Proteomes" id="UP000642070">
    <property type="component" value="Unassembled WGS sequence"/>
</dbReference>
<evidence type="ECO:0000313" key="1">
    <source>
        <dbReference type="EMBL" id="GGM33801.1"/>
    </source>
</evidence>